<reference evidence="3" key="1">
    <citation type="submission" date="2023-03" db="EMBL/GenBank/DDBJ databases">
        <title>Andean soil-derived lignocellulolytic bacterial consortium as a source of novel taxa and putative plastic-active enzymes.</title>
        <authorList>
            <person name="Diaz-Garcia L."/>
            <person name="Chuvochina M."/>
            <person name="Feuerriegel G."/>
            <person name="Bunk B."/>
            <person name="Sproer C."/>
            <person name="Streit W.R."/>
            <person name="Rodriguez L.M."/>
            <person name="Overmann J."/>
            <person name="Jimenez D.J."/>
        </authorList>
    </citation>
    <scope>NUCLEOTIDE SEQUENCE</scope>
    <source>
        <strain evidence="3">MAG 26</strain>
    </source>
</reference>
<dbReference type="InterPro" id="IPR050659">
    <property type="entry name" value="Peptidase_M24B"/>
</dbReference>
<proteinExistence type="predicted"/>
<dbReference type="AlphaFoldDB" id="A0AAJ6BPE7"/>
<dbReference type="Gene3D" id="3.90.230.10">
    <property type="entry name" value="Creatinase/methionine aminopeptidase superfamily"/>
    <property type="match status" value="1"/>
</dbReference>
<dbReference type="PRINTS" id="PR00599">
    <property type="entry name" value="MAPEPTIDASE"/>
</dbReference>
<dbReference type="InterPro" id="IPR036005">
    <property type="entry name" value="Creatinase/aminopeptidase-like"/>
</dbReference>
<name>A0AAJ6BPE7_9SPHN</name>
<dbReference type="SUPFAM" id="SSF53092">
    <property type="entry name" value="Creatinase/prolidase N-terminal domain"/>
    <property type="match status" value="1"/>
</dbReference>
<dbReference type="EMBL" id="CP119316">
    <property type="protein sequence ID" value="WEK46300.1"/>
    <property type="molecule type" value="Genomic_DNA"/>
</dbReference>
<protein>
    <submittedName>
        <fullName evidence="3">Xaa-Pro peptidase family protein</fullName>
    </submittedName>
</protein>
<dbReference type="GO" id="GO:0008235">
    <property type="term" value="F:metalloexopeptidase activity"/>
    <property type="evidence" value="ECO:0007669"/>
    <property type="project" value="UniProtKB-ARBA"/>
</dbReference>
<dbReference type="PANTHER" id="PTHR46112:SF3">
    <property type="entry name" value="AMINOPEPTIDASE YPDF"/>
    <property type="match status" value="1"/>
</dbReference>
<gene>
    <name evidence="3" type="ORF">P0Y56_14995</name>
</gene>
<dbReference type="CDD" id="cd01066">
    <property type="entry name" value="APP_MetAP"/>
    <property type="match status" value="1"/>
</dbReference>
<dbReference type="Gene3D" id="3.40.350.10">
    <property type="entry name" value="Creatinase/prolidase N-terminal domain"/>
    <property type="match status" value="1"/>
</dbReference>
<dbReference type="InterPro" id="IPR000587">
    <property type="entry name" value="Creatinase_N"/>
</dbReference>
<dbReference type="GO" id="GO:0004177">
    <property type="term" value="F:aminopeptidase activity"/>
    <property type="evidence" value="ECO:0007669"/>
    <property type="project" value="UniProtKB-ARBA"/>
</dbReference>
<dbReference type="PANTHER" id="PTHR46112">
    <property type="entry name" value="AMINOPEPTIDASE"/>
    <property type="match status" value="1"/>
</dbReference>
<dbReference type="InterPro" id="IPR001714">
    <property type="entry name" value="Pept_M24_MAP"/>
</dbReference>
<dbReference type="InterPro" id="IPR000994">
    <property type="entry name" value="Pept_M24"/>
</dbReference>
<organism evidence="3 4">
    <name type="scientific">Candidatus Andeanibacterium colombiense</name>
    <dbReference type="NCBI Taxonomy" id="3121345"/>
    <lineage>
        <taxon>Bacteria</taxon>
        <taxon>Pseudomonadati</taxon>
        <taxon>Pseudomonadota</taxon>
        <taxon>Alphaproteobacteria</taxon>
        <taxon>Sphingomonadales</taxon>
        <taxon>Sphingomonadaceae</taxon>
        <taxon>Candidatus Andeanibacterium</taxon>
    </lineage>
</organism>
<feature type="domain" description="Peptidase M24" evidence="1">
    <location>
        <begin position="167"/>
        <end position="369"/>
    </location>
</feature>
<evidence type="ECO:0000259" key="1">
    <source>
        <dbReference type="Pfam" id="PF00557"/>
    </source>
</evidence>
<dbReference type="Proteomes" id="UP001218362">
    <property type="component" value="Chromosome"/>
</dbReference>
<feature type="domain" description="Creatinase N-terminal" evidence="2">
    <location>
        <begin position="14"/>
        <end position="159"/>
    </location>
</feature>
<dbReference type="InterPro" id="IPR029149">
    <property type="entry name" value="Creatin/AminoP/Spt16_N"/>
</dbReference>
<evidence type="ECO:0000313" key="3">
    <source>
        <dbReference type="EMBL" id="WEK46300.1"/>
    </source>
</evidence>
<dbReference type="Pfam" id="PF00557">
    <property type="entry name" value="Peptidase_M24"/>
    <property type="match status" value="1"/>
</dbReference>
<dbReference type="Pfam" id="PF01321">
    <property type="entry name" value="Creatinase_N"/>
    <property type="match status" value="1"/>
</dbReference>
<dbReference type="KEGG" id="acob:P0Y56_14995"/>
<accession>A0AAJ6BPE7</accession>
<dbReference type="SUPFAM" id="SSF55920">
    <property type="entry name" value="Creatinase/aminopeptidase"/>
    <property type="match status" value="1"/>
</dbReference>
<evidence type="ECO:0000313" key="4">
    <source>
        <dbReference type="Proteomes" id="UP001218362"/>
    </source>
</evidence>
<evidence type="ECO:0000259" key="2">
    <source>
        <dbReference type="Pfam" id="PF01321"/>
    </source>
</evidence>
<sequence length="388" mass="42060">MLNTSFSSAEYHGRVARAQSLMHTHGLDAMLLSNEKHLEYFSGYRSDLWASPTRPFYLIVPLEGDPFAVLPQGADDAWRGSSWVKRFSTWPSPRPEDEGVSEVAAELRALPSRFGRIGIEMGPESRIGMTLGDVFRLIDALRPLEIADCAILCREVRIVKSDAEIAYIRRACTAACDAFDRMDEFATAGSSEAEVANRFAAAMLAGGASKVPFVAMGSGPDGYETIILRAGPRILEPGDIFAIDTGADVHGYFCDFDRNYAICEASEEARRIYRSLQRATDAGIAAARPGNTAADLFHAQARSIEADGIVAATQGRFGHGLGITLTEWPSNAPHDNTPLLPGMVMTIEPGIAYGEGKVMVAEENVVITENGCELLSRRASPELPAISW</sequence>